<evidence type="ECO:0000256" key="3">
    <source>
        <dbReference type="ARBA" id="ARBA00022679"/>
    </source>
</evidence>
<sequence length="755" mass="87129">MTIQTTNSVAKPVRPPFSLDAKYPTALGRWTTQFYNSTFNRLYPVKPWIFATTAAGSFAYYSRFPKSWILSAIPDISKSELARYAKIGLVSLFTAYIPVFLLRKFLRHFYFSYKGFLFENPKKPSWKTKVWAACHQLLKILAAPRLNSCDALLPPQPVPALKDTIEEYLNTIEPIVSKDEYDSVKAMAKKFLHEEGSKLQVYVTLYSYFTDNYVTPFWEKYAYWYGREPLLISSSVAHVDLIEDKRANQAVRAAHVVYIEALSMLSMYNQTLKPLGDGIVCSSHYKKLYGTTRIPGETVDHLESYQIARHVIAFHKGCFYKIEAFDKNNKILSPEKLTEIFTDLLLRKDEANPIEAKIAALTNDRREQWHKNRKEFFLKNRINKKALEDIEKAMFMVILDDAEDYDYVPEKPEILDNFMKNMLTGDGKNRWVDKSLNYIVAKNGRAGGTTEHSIADGAEFDHIMENFIIMDDKILEYPTEIVDLDKLENFEPSKELKLAERIKFDLTEEMKPEILRCYDHHQTRKDDLVLAALVFRDFGKGIIKKCKCSPDAFMQMAIQLANYKDQGKFVLTYESASSRFFANSRTETLRTVSKDSCAFVKSMFDENTTDQERINLLRQACENHGIRNRNCMIGKGVDRHLFVLYLFSRGFNISSPFLDYYIAQPWLLSTSQPPNVTKKVDEDTQPERAWIGACFGPVAKRGYGVCYRFLGDHSISAHITSFKSAGNTDADRFRKHLIDSLHQMTRLFEVEGVKY</sequence>
<dbReference type="GO" id="GO:0004095">
    <property type="term" value="F:carnitine O-palmitoyltransferase activity"/>
    <property type="evidence" value="ECO:0007669"/>
    <property type="project" value="TreeGrafter"/>
</dbReference>
<dbReference type="PANTHER" id="PTHR22589">
    <property type="entry name" value="CARNITINE O-ACYLTRANSFERASE"/>
    <property type="match status" value="1"/>
</dbReference>
<keyword evidence="8 12" id="KW-0472">Membrane</keyword>
<evidence type="ECO:0000256" key="11">
    <source>
        <dbReference type="RuleBase" id="RU003801"/>
    </source>
</evidence>
<dbReference type="Gene3D" id="3.30.559.10">
    <property type="entry name" value="Chloramphenicol acetyltransferase-like domain"/>
    <property type="match status" value="1"/>
</dbReference>
<keyword evidence="9 11" id="KW-0012">Acyltransferase</keyword>
<dbReference type="WBParaSite" id="ACRNAN_scaffold1272.g27303.t1">
    <property type="protein sequence ID" value="ACRNAN_scaffold1272.g27303.t1"/>
    <property type="gene ID" value="ACRNAN_scaffold1272.g27303"/>
</dbReference>
<keyword evidence="14" id="KW-1185">Reference proteome</keyword>
<dbReference type="GO" id="GO:0016020">
    <property type="term" value="C:membrane"/>
    <property type="evidence" value="ECO:0007669"/>
    <property type="project" value="UniProtKB-SubCell"/>
</dbReference>
<dbReference type="InterPro" id="IPR042231">
    <property type="entry name" value="Cho/carn_acyl_trans_2"/>
</dbReference>
<dbReference type="Gene3D" id="3.30.559.70">
    <property type="entry name" value="Choline/Carnitine o-acyltransferase, domain 2"/>
    <property type="match status" value="1"/>
</dbReference>
<keyword evidence="4 12" id="KW-0812">Transmembrane</keyword>
<dbReference type="Proteomes" id="UP000887540">
    <property type="component" value="Unplaced"/>
</dbReference>
<dbReference type="InterPro" id="IPR039551">
    <property type="entry name" value="Cho/carn_acyl_trans"/>
</dbReference>
<evidence type="ECO:0000259" key="13">
    <source>
        <dbReference type="Pfam" id="PF00755"/>
    </source>
</evidence>
<dbReference type="PROSITE" id="PS00439">
    <property type="entry name" value="ACYLTRANSF_C_1"/>
    <property type="match status" value="1"/>
</dbReference>
<feature type="domain" description="Choline/carnitine acyltransferase" evidence="13">
    <location>
        <begin position="157"/>
        <end position="737"/>
    </location>
</feature>
<name>A0A914CNI0_9BILA</name>
<organism evidence="14 15">
    <name type="scientific">Acrobeloides nanus</name>
    <dbReference type="NCBI Taxonomy" id="290746"/>
    <lineage>
        <taxon>Eukaryota</taxon>
        <taxon>Metazoa</taxon>
        <taxon>Ecdysozoa</taxon>
        <taxon>Nematoda</taxon>
        <taxon>Chromadorea</taxon>
        <taxon>Rhabditida</taxon>
        <taxon>Tylenchina</taxon>
        <taxon>Cephalobomorpha</taxon>
        <taxon>Cephaloboidea</taxon>
        <taxon>Cephalobidae</taxon>
        <taxon>Acrobeloides</taxon>
    </lineage>
</organism>
<keyword evidence="6 12" id="KW-1133">Transmembrane helix</keyword>
<evidence type="ECO:0000256" key="8">
    <source>
        <dbReference type="ARBA" id="ARBA00023136"/>
    </source>
</evidence>
<evidence type="ECO:0000256" key="6">
    <source>
        <dbReference type="ARBA" id="ARBA00022989"/>
    </source>
</evidence>
<evidence type="ECO:0000256" key="9">
    <source>
        <dbReference type="ARBA" id="ARBA00023315"/>
    </source>
</evidence>
<dbReference type="SUPFAM" id="SSF52777">
    <property type="entry name" value="CoA-dependent acyltransferases"/>
    <property type="match status" value="2"/>
</dbReference>
<feature type="active site" description="Proton acceptor" evidence="10">
    <location>
        <position position="452"/>
    </location>
</feature>
<evidence type="ECO:0000256" key="5">
    <source>
        <dbReference type="ARBA" id="ARBA00022832"/>
    </source>
</evidence>
<evidence type="ECO:0000256" key="10">
    <source>
        <dbReference type="PIRSR" id="PIRSR600542-1"/>
    </source>
</evidence>
<keyword evidence="5" id="KW-0276">Fatty acid metabolism</keyword>
<dbReference type="AlphaFoldDB" id="A0A914CNI0"/>
<evidence type="ECO:0000256" key="2">
    <source>
        <dbReference type="ARBA" id="ARBA00005232"/>
    </source>
</evidence>
<evidence type="ECO:0000256" key="1">
    <source>
        <dbReference type="ARBA" id="ARBA00004141"/>
    </source>
</evidence>
<evidence type="ECO:0000256" key="12">
    <source>
        <dbReference type="SAM" id="Phobius"/>
    </source>
</evidence>
<dbReference type="Pfam" id="PF00755">
    <property type="entry name" value="Carn_acyltransf"/>
    <property type="match status" value="1"/>
</dbReference>
<evidence type="ECO:0000313" key="15">
    <source>
        <dbReference type="WBParaSite" id="ACRNAN_scaffold1272.g27303.t1"/>
    </source>
</evidence>
<dbReference type="PANTHER" id="PTHR22589:SF99">
    <property type="entry name" value="CHOLINE_CARNITINE ACYLTRANSFERASE DOMAIN-CONTAINING PROTEIN"/>
    <property type="match status" value="1"/>
</dbReference>
<accession>A0A914CNI0</accession>
<comment type="subcellular location">
    <subcellularLocation>
        <location evidence="1">Membrane</location>
        <topology evidence="1">Multi-pass membrane protein</topology>
    </subcellularLocation>
</comment>
<dbReference type="GO" id="GO:0009437">
    <property type="term" value="P:carnitine metabolic process"/>
    <property type="evidence" value="ECO:0007669"/>
    <property type="project" value="TreeGrafter"/>
</dbReference>
<dbReference type="InterPro" id="IPR023213">
    <property type="entry name" value="CAT-like_dom_sf"/>
</dbReference>
<dbReference type="FunFam" id="3.30.559.10:FF:000002">
    <property type="entry name" value="carnitine O-palmitoyltransferase 1, liver isoform"/>
    <property type="match status" value="1"/>
</dbReference>
<dbReference type="GO" id="GO:0006631">
    <property type="term" value="P:fatty acid metabolic process"/>
    <property type="evidence" value="ECO:0007669"/>
    <property type="project" value="UniProtKB-KW"/>
</dbReference>
<evidence type="ECO:0000313" key="14">
    <source>
        <dbReference type="Proteomes" id="UP000887540"/>
    </source>
</evidence>
<evidence type="ECO:0000256" key="4">
    <source>
        <dbReference type="ARBA" id="ARBA00022692"/>
    </source>
</evidence>
<keyword evidence="3 11" id="KW-0808">Transferase</keyword>
<keyword evidence="7" id="KW-0443">Lipid metabolism</keyword>
<reference evidence="15" key="1">
    <citation type="submission" date="2022-11" db="UniProtKB">
        <authorList>
            <consortium name="WormBaseParasite"/>
        </authorList>
    </citation>
    <scope>IDENTIFICATION</scope>
</reference>
<feature type="transmembrane region" description="Helical" evidence="12">
    <location>
        <begin position="84"/>
        <end position="102"/>
    </location>
</feature>
<dbReference type="PROSITE" id="PS00440">
    <property type="entry name" value="ACYLTRANSF_C_2"/>
    <property type="match status" value="1"/>
</dbReference>
<proteinExistence type="inferred from homology"/>
<dbReference type="InterPro" id="IPR000542">
    <property type="entry name" value="Carn_acyl_trans"/>
</dbReference>
<dbReference type="GO" id="GO:0005739">
    <property type="term" value="C:mitochondrion"/>
    <property type="evidence" value="ECO:0007669"/>
    <property type="project" value="TreeGrafter"/>
</dbReference>
<comment type="similarity">
    <text evidence="2 11">Belongs to the carnitine/choline acetyltransferase family.</text>
</comment>
<protein>
    <submittedName>
        <fullName evidence="15">Choline/carnitine acyltransferase domain-containing protein</fullName>
    </submittedName>
</protein>
<evidence type="ECO:0000256" key="7">
    <source>
        <dbReference type="ARBA" id="ARBA00023098"/>
    </source>
</evidence>